<feature type="domain" description="F-box" evidence="1">
    <location>
        <begin position="3"/>
        <end position="52"/>
    </location>
</feature>
<dbReference type="PANTHER" id="PTHR23014">
    <property type="entry name" value="F-BOX A PROTEIN"/>
    <property type="match status" value="1"/>
</dbReference>
<organism evidence="2 3">
    <name type="scientific">Caenorhabditis nigoni</name>
    <dbReference type="NCBI Taxonomy" id="1611254"/>
    <lineage>
        <taxon>Eukaryota</taxon>
        <taxon>Metazoa</taxon>
        <taxon>Ecdysozoa</taxon>
        <taxon>Nematoda</taxon>
        <taxon>Chromadorea</taxon>
        <taxon>Rhabditida</taxon>
        <taxon>Rhabditina</taxon>
        <taxon>Rhabditomorpha</taxon>
        <taxon>Rhabditoidea</taxon>
        <taxon>Rhabditidae</taxon>
        <taxon>Peloderinae</taxon>
        <taxon>Caenorhabditis</taxon>
    </lineage>
</organism>
<reference evidence="3" key="1">
    <citation type="submission" date="2017-10" db="EMBL/GenBank/DDBJ databases">
        <title>Rapid genome shrinkage in a self-fertile nematode reveals novel sperm competition proteins.</title>
        <authorList>
            <person name="Yin D."/>
            <person name="Schwarz E.M."/>
            <person name="Thomas C.G."/>
            <person name="Felde R.L."/>
            <person name="Korf I.F."/>
            <person name="Cutter A.D."/>
            <person name="Schartner C.M."/>
            <person name="Ralston E.J."/>
            <person name="Meyer B.J."/>
            <person name="Haag E.S."/>
        </authorList>
    </citation>
    <scope>NUCLEOTIDE SEQUENCE [LARGE SCALE GENOMIC DNA]</scope>
    <source>
        <strain evidence="3">JU1422</strain>
    </source>
</reference>
<gene>
    <name evidence="2" type="ORF">B9Z55_027181</name>
</gene>
<accession>A0A2G5SGJ3</accession>
<evidence type="ECO:0000313" key="2">
    <source>
        <dbReference type="EMBL" id="PIC14188.1"/>
    </source>
</evidence>
<dbReference type="OrthoDB" id="5804298at2759"/>
<dbReference type="Proteomes" id="UP000230233">
    <property type="component" value="Unassembled WGS sequence"/>
</dbReference>
<dbReference type="InterPro" id="IPR001810">
    <property type="entry name" value="F-box_dom"/>
</dbReference>
<keyword evidence="3" id="KW-1185">Reference proteome</keyword>
<dbReference type="SMART" id="SM00256">
    <property type="entry name" value="FBOX"/>
    <property type="match status" value="1"/>
</dbReference>
<dbReference type="EMBL" id="PDUG01000008">
    <property type="protein sequence ID" value="PIC14188.1"/>
    <property type="molecule type" value="Genomic_DNA"/>
</dbReference>
<evidence type="ECO:0000313" key="3">
    <source>
        <dbReference type="Proteomes" id="UP000230233"/>
    </source>
</evidence>
<evidence type="ECO:0000259" key="1">
    <source>
        <dbReference type="PROSITE" id="PS50181"/>
    </source>
</evidence>
<dbReference type="CDD" id="cd22150">
    <property type="entry name" value="F-box_CeFBXA-like"/>
    <property type="match status" value="1"/>
</dbReference>
<dbReference type="PROSITE" id="PS50181">
    <property type="entry name" value="FBOX"/>
    <property type="match status" value="1"/>
</dbReference>
<sequence length="316" mass="36837">MTQISLSEMPEVVMKNILEKCDIRSVFSLRKVTHNFRNFIDDLSPDSRLKILEFSMDSPESLSVRYTFFNGPMYLITYKNDGENCKISLNYGIKKVEKELENQDFLAIFLKDLECLLKFQKSEMDYCSFQCSEPQKILESIEKILKSRNRPLKVNNISISVSEPQNALSILPYLASGTLETIGFSNPSHRNSLDIQKIEELDQWKNAKNLDISEHFLVGNAQNFAHFVQGEVFMRHVFADDLIFLKNSFQSSSTFKNFLLRFTEFIDQQMLIDALGHPTTQTNEVGDKWWKFEYPGSDDLFTVFLTEDNIFFRHLY</sequence>
<dbReference type="InterPro" id="IPR002900">
    <property type="entry name" value="DUF38/FTH_CAE_spp"/>
</dbReference>
<protein>
    <recommendedName>
        <fullName evidence="1">F-box domain-containing protein</fullName>
    </recommendedName>
</protein>
<comment type="caution">
    <text evidence="2">The sequence shown here is derived from an EMBL/GenBank/DDBJ whole genome shotgun (WGS) entry which is preliminary data.</text>
</comment>
<dbReference type="Pfam" id="PF00646">
    <property type="entry name" value="F-box"/>
    <property type="match status" value="1"/>
</dbReference>
<dbReference type="AlphaFoldDB" id="A0A2G5SGJ3"/>
<dbReference type="PANTHER" id="PTHR23014:SF1">
    <property type="entry name" value="DUF38 DOMAIN-CONTAINING PROTEIN-RELATED"/>
    <property type="match status" value="1"/>
</dbReference>
<proteinExistence type="predicted"/>
<dbReference type="Pfam" id="PF01827">
    <property type="entry name" value="FTH"/>
    <property type="match status" value="1"/>
</dbReference>
<name>A0A2G5SGJ3_9PELO</name>